<dbReference type="Pfam" id="PF22725">
    <property type="entry name" value="GFO_IDH_MocA_C3"/>
    <property type="match status" value="1"/>
</dbReference>
<dbReference type="EMBL" id="FONG01000001">
    <property type="protein sequence ID" value="SFD97708.1"/>
    <property type="molecule type" value="Genomic_DNA"/>
</dbReference>
<dbReference type="GO" id="GO:0000166">
    <property type="term" value="F:nucleotide binding"/>
    <property type="evidence" value="ECO:0007669"/>
    <property type="project" value="InterPro"/>
</dbReference>
<dbReference type="InterPro" id="IPR036291">
    <property type="entry name" value="NAD(P)-bd_dom_sf"/>
</dbReference>
<feature type="domain" description="Gfo/Idh/MocA-like oxidoreductase N-terminal" evidence="2">
    <location>
        <begin position="16"/>
        <end position="120"/>
    </location>
</feature>
<evidence type="ECO:0000313" key="4">
    <source>
        <dbReference type="EMBL" id="SFD97708.1"/>
    </source>
</evidence>
<dbReference type="PANTHER" id="PTHR43818">
    <property type="entry name" value="BCDNA.GH03377"/>
    <property type="match status" value="1"/>
</dbReference>
<dbReference type="STRING" id="380248.SAMN05216251_10131"/>
<sequence>MPLRLALLSFWHVHARDYARQAAEHPGTETVAVWDEDPGRGRRWAAELGADFHRDLAGLLARTDVDAVVVTAPTTAHREVITAAAEAGKHVLTEKVLAPTYAECEPIVAAAEKADTVLMLALPRLYDGYTLAIRELLAEGALGDLTSVRVGLAHDGALGDGWLPGHFYDPAQTAGGALIDLGCHPMYLARLFLGRMPESVTAVLGHVTGRAVDDNAVAVLRCADGALGVVEAGFAAARSPFGIELHGTRGSALYGTPEPRLLVDTDGQWRERALPPRSGTPFEHFVRHITEGSRPQENLALGLDLTRLMEAAMNSAGTGTGTTVAGSAV</sequence>
<accession>A0A1I1WTK2</accession>
<name>A0A1I1WTK2_9ACTN</name>
<feature type="domain" description="GFO/IDH/MocA-like oxidoreductase" evidence="3">
    <location>
        <begin position="131"/>
        <end position="252"/>
    </location>
</feature>
<keyword evidence="1" id="KW-0560">Oxidoreductase</keyword>
<evidence type="ECO:0000259" key="3">
    <source>
        <dbReference type="Pfam" id="PF22725"/>
    </source>
</evidence>
<dbReference type="AlphaFoldDB" id="A0A1I1WTK2"/>
<evidence type="ECO:0000256" key="1">
    <source>
        <dbReference type="ARBA" id="ARBA00023002"/>
    </source>
</evidence>
<dbReference type="GO" id="GO:0016491">
    <property type="term" value="F:oxidoreductase activity"/>
    <property type="evidence" value="ECO:0007669"/>
    <property type="project" value="UniProtKB-KW"/>
</dbReference>
<evidence type="ECO:0000313" key="5">
    <source>
        <dbReference type="Proteomes" id="UP000199323"/>
    </source>
</evidence>
<keyword evidence="5" id="KW-1185">Reference proteome</keyword>
<dbReference type="RefSeq" id="WP_218160018.1">
    <property type="nucleotide sequence ID" value="NZ_FONG01000001.1"/>
</dbReference>
<dbReference type="Gene3D" id="3.30.360.10">
    <property type="entry name" value="Dihydrodipicolinate Reductase, domain 2"/>
    <property type="match status" value="1"/>
</dbReference>
<organism evidence="4 5">
    <name type="scientific">Actinacidiphila alni</name>
    <dbReference type="NCBI Taxonomy" id="380248"/>
    <lineage>
        <taxon>Bacteria</taxon>
        <taxon>Bacillati</taxon>
        <taxon>Actinomycetota</taxon>
        <taxon>Actinomycetes</taxon>
        <taxon>Kitasatosporales</taxon>
        <taxon>Streptomycetaceae</taxon>
        <taxon>Actinacidiphila</taxon>
    </lineage>
</organism>
<dbReference type="Pfam" id="PF01408">
    <property type="entry name" value="GFO_IDH_MocA"/>
    <property type="match status" value="1"/>
</dbReference>
<dbReference type="InterPro" id="IPR050463">
    <property type="entry name" value="Gfo/Idh/MocA_oxidrdct_glycsds"/>
</dbReference>
<dbReference type="SUPFAM" id="SSF51735">
    <property type="entry name" value="NAD(P)-binding Rossmann-fold domains"/>
    <property type="match status" value="1"/>
</dbReference>
<dbReference type="InterPro" id="IPR055170">
    <property type="entry name" value="GFO_IDH_MocA-like_dom"/>
</dbReference>
<reference evidence="5" key="1">
    <citation type="submission" date="2016-10" db="EMBL/GenBank/DDBJ databases">
        <authorList>
            <person name="Varghese N."/>
            <person name="Submissions S."/>
        </authorList>
    </citation>
    <scope>NUCLEOTIDE SEQUENCE [LARGE SCALE GENOMIC DNA]</scope>
    <source>
        <strain evidence="5">CGMCC 4.3510</strain>
    </source>
</reference>
<dbReference type="Proteomes" id="UP000199323">
    <property type="component" value="Unassembled WGS sequence"/>
</dbReference>
<proteinExistence type="predicted"/>
<protein>
    <submittedName>
        <fullName evidence="4">Predicted dehydrogenase</fullName>
    </submittedName>
</protein>
<dbReference type="InterPro" id="IPR000683">
    <property type="entry name" value="Gfo/Idh/MocA-like_OxRdtase_N"/>
</dbReference>
<dbReference type="SUPFAM" id="SSF55347">
    <property type="entry name" value="Glyceraldehyde-3-phosphate dehydrogenase-like, C-terminal domain"/>
    <property type="match status" value="1"/>
</dbReference>
<gene>
    <name evidence="4" type="ORF">SAMN05216251_10131</name>
</gene>
<dbReference type="Gene3D" id="3.40.50.720">
    <property type="entry name" value="NAD(P)-binding Rossmann-like Domain"/>
    <property type="match status" value="1"/>
</dbReference>
<dbReference type="PANTHER" id="PTHR43818:SF11">
    <property type="entry name" value="BCDNA.GH03377"/>
    <property type="match status" value="1"/>
</dbReference>
<evidence type="ECO:0000259" key="2">
    <source>
        <dbReference type="Pfam" id="PF01408"/>
    </source>
</evidence>